<evidence type="ECO:0000259" key="4">
    <source>
        <dbReference type="Pfam" id="PF20696"/>
    </source>
</evidence>
<dbReference type="AlphaFoldDB" id="A0A1H2QTU3"/>
<dbReference type="PANTHER" id="PTHR30108:SF21">
    <property type="entry name" value="4-HYDROXYBENZOATE DECARBOXYLASE"/>
    <property type="match status" value="1"/>
</dbReference>
<gene>
    <name evidence="5" type="ORF">SAMN05444487_101303</name>
</gene>
<evidence type="ECO:0000256" key="1">
    <source>
        <dbReference type="ARBA" id="ARBA00010021"/>
    </source>
</evidence>
<dbReference type="RefSeq" id="WP_091735027.1">
    <property type="nucleotide sequence ID" value="NZ_FNNQ01000001.1"/>
</dbReference>
<dbReference type="InterPro" id="IPR049383">
    <property type="entry name" value="UbiD-like_N"/>
</dbReference>
<dbReference type="Gene3D" id="3.40.1670.10">
    <property type="entry name" value="UbiD C-terminal domain-like"/>
    <property type="match status" value="1"/>
</dbReference>
<protein>
    <submittedName>
        <fullName evidence="5">UbiD family decarboxylase</fullName>
    </submittedName>
</protein>
<keyword evidence="6" id="KW-1185">Reference proteome</keyword>
<dbReference type="EMBL" id="FNNQ01000001">
    <property type="protein sequence ID" value="SDW10583.1"/>
    <property type="molecule type" value="Genomic_DNA"/>
</dbReference>
<dbReference type="InterPro" id="IPR048304">
    <property type="entry name" value="UbiD_Rift_dom"/>
</dbReference>
<dbReference type="NCBIfam" id="TIGR00148">
    <property type="entry name" value="UbiD family decarboxylase"/>
    <property type="match status" value="1"/>
</dbReference>
<evidence type="ECO:0000259" key="2">
    <source>
        <dbReference type="Pfam" id="PF01977"/>
    </source>
</evidence>
<feature type="domain" description="3-octaprenyl-4-hydroxybenzoate carboxy-lyase-like C-terminal" evidence="4">
    <location>
        <begin position="299"/>
        <end position="419"/>
    </location>
</feature>
<dbReference type="InterPro" id="IPR002830">
    <property type="entry name" value="UbiD"/>
</dbReference>
<name>A0A1H2QTU3_9BACL</name>
<sequence length="447" mass="49378">MIKNIRQLINYWTETDTLRRVVKPVDPEFELGAVVKQFQGRTPLLFEQITGYSVPMIVGIGGDRKRIAESMGIAPTDMLPHLIRGITNPIATRRVEKAPVQENVILEPGDLDADFPVCRYHEEDCGDYYVSGLLVVKGPDGKKRYTSIRRMKFLGGNRTNIVITSPGLQEQYRQLEAQGESMEIAVMFGVIPAAVLASQVSTHLYDTDKLDVAGALVGEGLDVVACRTVDLEVLAEAEVVFEGRVLPNVREYEGVFAELGGYYGGEGDQPIVEISAITHRNEPIWQTILPASCEEKLPMALTREATLLATVRQVVPGIQDVHITMPGAGRFHAIIQIEKHKEGDAKQALLAAFAGDKDLKHVVVVNKDVNIWDLEDVEWAIATRFQADQDLMIVPGANGSPLEPSHELRGVSAKMGLDATYPLGKENMFRRARIPGAESIDLRNYLE</sequence>
<dbReference type="SUPFAM" id="SSF50475">
    <property type="entry name" value="FMN-binding split barrel"/>
    <property type="match status" value="1"/>
</dbReference>
<organism evidence="5 6">
    <name type="scientific">Marininema mesophilum</name>
    <dbReference type="NCBI Taxonomy" id="1048340"/>
    <lineage>
        <taxon>Bacteria</taxon>
        <taxon>Bacillati</taxon>
        <taxon>Bacillota</taxon>
        <taxon>Bacilli</taxon>
        <taxon>Bacillales</taxon>
        <taxon>Thermoactinomycetaceae</taxon>
        <taxon>Marininema</taxon>
    </lineage>
</organism>
<dbReference type="STRING" id="1048340.SAMN05444487_101303"/>
<accession>A0A1H2QTU3</accession>
<dbReference type="Pfam" id="PF20696">
    <property type="entry name" value="UbiD_C"/>
    <property type="match status" value="1"/>
</dbReference>
<reference evidence="5 6" key="1">
    <citation type="submission" date="2016-10" db="EMBL/GenBank/DDBJ databases">
        <authorList>
            <person name="de Groot N.N."/>
        </authorList>
    </citation>
    <scope>NUCLEOTIDE SEQUENCE [LARGE SCALE GENOMIC DNA]</scope>
    <source>
        <strain evidence="5 6">DSM 45610</strain>
    </source>
</reference>
<dbReference type="PANTHER" id="PTHR30108">
    <property type="entry name" value="3-OCTAPRENYL-4-HYDROXYBENZOATE CARBOXY-LYASE-RELATED"/>
    <property type="match status" value="1"/>
</dbReference>
<dbReference type="InterPro" id="IPR049381">
    <property type="entry name" value="UbiD-like_C"/>
</dbReference>
<feature type="domain" description="3-octaprenyl-4-hydroxybenzoate carboxy-lyase-like N-terminal" evidence="3">
    <location>
        <begin position="14"/>
        <end position="83"/>
    </location>
</feature>
<dbReference type="GO" id="GO:0005737">
    <property type="term" value="C:cytoplasm"/>
    <property type="evidence" value="ECO:0007669"/>
    <property type="project" value="TreeGrafter"/>
</dbReference>
<proteinExistence type="inferred from homology"/>
<dbReference type="GO" id="GO:0016831">
    <property type="term" value="F:carboxy-lyase activity"/>
    <property type="evidence" value="ECO:0007669"/>
    <property type="project" value="InterPro"/>
</dbReference>
<dbReference type="OrthoDB" id="9809841at2"/>
<dbReference type="Proteomes" id="UP000198534">
    <property type="component" value="Unassembled WGS sequence"/>
</dbReference>
<feature type="domain" description="3-octaprenyl-4-hydroxybenzoate carboxy-lyase-like Rift-related" evidence="2">
    <location>
        <begin position="95"/>
        <end position="291"/>
    </location>
</feature>
<evidence type="ECO:0000313" key="5">
    <source>
        <dbReference type="EMBL" id="SDW10583.1"/>
    </source>
</evidence>
<evidence type="ECO:0000313" key="6">
    <source>
        <dbReference type="Proteomes" id="UP000198534"/>
    </source>
</evidence>
<dbReference type="Pfam" id="PF20695">
    <property type="entry name" value="UbiD_N"/>
    <property type="match status" value="1"/>
</dbReference>
<comment type="similarity">
    <text evidence="1">Belongs to the UbiD family.</text>
</comment>
<dbReference type="Pfam" id="PF01977">
    <property type="entry name" value="UbiD"/>
    <property type="match status" value="1"/>
</dbReference>
<evidence type="ECO:0000259" key="3">
    <source>
        <dbReference type="Pfam" id="PF20695"/>
    </source>
</evidence>
<dbReference type="SUPFAM" id="SSF143968">
    <property type="entry name" value="UbiD C-terminal domain-like"/>
    <property type="match status" value="1"/>
</dbReference>